<dbReference type="SUPFAM" id="SSF46589">
    <property type="entry name" value="tRNA-binding arm"/>
    <property type="match status" value="1"/>
</dbReference>
<evidence type="ECO:0000256" key="1">
    <source>
        <dbReference type="ARBA" id="ARBA00005045"/>
    </source>
</evidence>
<name>X1DH34_9ZZZZ</name>
<dbReference type="GO" id="GO:0006412">
    <property type="term" value="P:translation"/>
    <property type="evidence" value="ECO:0007669"/>
    <property type="project" value="UniProtKB-KW"/>
</dbReference>
<gene>
    <name evidence="10" type="ORF">S03H2_01366</name>
</gene>
<evidence type="ECO:0000256" key="8">
    <source>
        <dbReference type="SAM" id="Coils"/>
    </source>
</evidence>
<dbReference type="InterPro" id="IPR042103">
    <property type="entry name" value="SerRS_1_N_sf"/>
</dbReference>
<feature type="domain" description="Serine-tRNA synthetase type1 N-terminal" evidence="9">
    <location>
        <begin position="1"/>
        <end position="106"/>
    </location>
</feature>
<dbReference type="Gene3D" id="1.10.287.40">
    <property type="entry name" value="Serine-tRNA synthetase, tRNA binding domain"/>
    <property type="match status" value="1"/>
</dbReference>
<evidence type="ECO:0000313" key="10">
    <source>
        <dbReference type="EMBL" id="GAH20191.1"/>
    </source>
</evidence>
<dbReference type="GO" id="GO:0004828">
    <property type="term" value="F:serine-tRNA ligase activity"/>
    <property type="evidence" value="ECO:0007669"/>
    <property type="project" value="UniProtKB-EC"/>
</dbReference>
<organism evidence="10">
    <name type="scientific">marine sediment metagenome</name>
    <dbReference type="NCBI Taxonomy" id="412755"/>
    <lineage>
        <taxon>unclassified sequences</taxon>
        <taxon>metagenomes</taxon>
        <taxon>ecological metagenomes</taxon>
    </lineage>
</organism>
<dbReference type="Gene3D" id="3.30.930.10">
    <property type="entry name" value="Bira Bifunctional Protein, Domain 2"/>
    <property type="match status" value="1"/>
</dbReference>
<dbReference type="Pfam" id="PF02403">
    <property type="entry name" value="Seryl_tRNA_N"/>
    <property type="match status" value="1"/>
</dbReference>
<dbReference type="AlphaFoldDB" id="X1DH34"/>
<evidence type="ECO:0000256" key="3">
    <source>
        <dbReference type="ARBA" id="ARBA00022490"/>
    </source>
</evidence>
<dbReference type="GO" id="GO:0000166">
    <property type="term" value="F:nucleotide binding"/>
    <property type="evidence" value="ECO:0007669"/>
    <property type="project" value="InterPro"/>
</dbReference>
<reference evidence="10" key="1">
    <citation type="journal article" date="2014" name="Front. Microbiol.">
        <title>High frequency of phylogenetically diverse reductive dehalogenase-homologous genes in deep subseafloor sedimentary metagenomes.</title>
        <authorList>
            <person name="Kawai M."/>
            <person name="Futagami T."/>
            <person name="Toyoda A."/>
            <person name="Takaki Y."/>
            <person name="Nishi S."/>
            <person name="Hori S."/>
            <person name="Arai W."/>
            <person name="Tsubouchi T."/>
            <person name="Morono Y."/>
            <person name="Uchiyama I."/>
            <person name="Ito T."/>
            <person name="Fujiyama A."/>
            <person name="Inagaki F."/>
            <person name="Takami H."/>
        </authorList>
    </citation>
    <scope>NUCLEOTIDE SEQUENCE</scope>
    <source>
        <strain evidence="10">Expedition CK06-06</strain>
    </source>
</reference>
<evidence type="ECO:0000256" key="7">
    <source>
        <dbReference type="ARBA" id="ARBA00048823"/>
    </source>
</evidence>
<evidence type="ECO:0000256" key="6">
    <source>
        <dbReference type="ARBA" id="ARBA00047929"/>
    </source>
</evidence>
<proteinExistence type="inferred from homology"/>
<keyword evidence="3" id="KW-0963">Cytoplasm</keyword>
<protein>
    <recommendedName>
        <fullName evidence="5">Seryl-tRNA(Ser/Sec) synthetase</fullName>
    </recommendedName>
</protein>
<evidence type="ECO:0000256" key="2">
    <source>
        <dbReference type="ARBA" id="ARBA00010728"/>
    </source>
</evidence>
<dbReference type="SUPFAM" id="SSF55681">
    <property type="entry name" value="Class II aaRS and biotin synthetases"/>
    <property type="match status" value="1"/>
</dbReference>
<evidence type="ECO:0000259" key="9">
    <source>
        <dbReference type="Pfam" id="PF02403"/>
    </source>
</evidence>
<dbReference type="EMBL" id="BARU01000393">
    <property type="protein sequence ID" value="GAH20191.1"/>
    <property type="molecule type" value="Genomic_DNA"/>
</dbReference>
<comment type="similarity">
    <text evidence="2">Belongs to the class-II aminoacyl-tRNA synthetase family. Type-1 seryl-tRNA synthetase subfamily.</text>
</comment>
<comment type="caution">
    <text evidence="10">The sequence shown here is derived from an EMBL/GenBank/DDBJ whole genome shotgun (WGS) entry which is preliminary data.</text>
</comment>
<dbReference type="InterPro" id="IPR010978">
    <property type="entry name" value="tRNA-bd_arm"/>
</dbReference>
<dbReference type="PANTHER" id="PTHR43697">
    <property type="entry name" value="SERYL-TRNA SYNTHETASE"/>
    <property type="match status" value="1"/>
</dbReference>
<comment type="catalytic activity">
    <reaction evidence="6">
        <text>tRNA(Sec) + L-serine + ATP = L-seryl-tRNA(Sec) + AMP + diphosphate + H(+)</text>
        <dbReference type="Rhea" id="RHEA:42580"/>
        <dbReference type="Rhea" id="RHEA-COMP:9742"/>
        <dbReference type="Rhea" id="RHEA-COMP:10128"/>
        <dbReference type="ChEBI" id="CHEBI:15378"/>
        <dbReference type="ChEBI" id="CHEBI:30616"/>
        <dbReference type="ChEBI" id="CHEBI:33019"/>
        <dbReference type="ChEBI" id="CHEBI:33384"/>
        <dbReference type="ChEBI" id="CHEBI:78442"/>
        <dbReference type="ChEBI" id="CHEBI:78533"/>
        <dbReference type="ChEBI" id="CHEBI:456215"/>
        <dbReference type="EC" id="6.1.1.11"/>
    </reaction>
</comment>
<accession>X1DH34</accession>
<dbReference type="InterPro" id="IPR015866">
    <property type="entry name" value="Ser-tRNA-synth_1_N"/>
</dbReference>
<feature type="coiled-coil region" evidence="8">
    <location>
        <begin position="68"/>
        <end position="102"/>
    </location>
</feature>
<dbReference type="PANTHER" id="PTHR43697:SF1">
    <property type="entry name" value="SERINE--TRNA LIGASE"/>
    <property type="match status" value="1"/>
</dbReference>
<evidence type="ECO:0000256" key="5">
    <source>
        <dbReference type="ARBA" id="ARBA00033352"/>
    </source>
</evidence>
<evidence type="ECO:0000256" key="4">
    <source>
        <dbReference type="ARBA" id="ARBA00022917"/>
    </source>
</evidence>
<keyword evidence="8" id="KW-0175">Coiled coil</keyword>
<comment type="pathway">
    <text evidence="1">Aminoacyl-tRNA biosynthesis; selenocysteinyl-tRNA(Sec) biosynthesis; L-seryl-tRNA(Sec) from L-serine and tRNA(Sec): step 1/1.</text>
</comment>
<dbReference type="InterPro" id="IPR045864">
    <property type="entry name" value="aa-tRNA-synth_II/BPL/LPL"/>
</dbReference>
<feature type="non-terminal residue" evidence="10">
    <location>
        <position position="249"/>
    </location>
</feature>
<comment type="catalytic activity">
    <reaction evidence="7">
        <text>tRNA(Ser) + L-serine + ATP = L-seryl-tRNA(Ser) + AMP + diphosphate + H(+)</text>
        <dbReference type="Rhea" id="RHEA:12292"/>
        <dbReference type="Rhea" id="RHEA-COMP:9669"/>
        <dbReference type="Rhea" id="RHEA-COMP:9703"/>
        <dbReference type="ChEBI" id="CHEBI:15378"/>
        <dbReference type="ChEBI" id="CHEBI:30616"/>
        <dbReference type="ChEBI" id="CHEBI:33019"/>
        <dbReference type="ChEBI" id="CHEBI:33384"/>
        <dbReference type="ChEBI" id="CHEBI:78442"/>
        <dbReference type="ChEBI" id="CHEBI:78533"/>
        <dbReference type="ChEBI" id="CHEBI:456215"/>
        <dbReference type="EC" id="6.1.1.11"/>
    </reaction>
</comment>
<keyword evidence="4" id="KW-0648">Protein biosynthesis</keyword>
<sequence length="249" mass="28760">MLSAKWIRDNLACLKESLEKRKVQVDLDNFLSLDQKRRDIIQKCDGLKHKQNLYSKKIGALRQQKKDSQHLIEEVKDISSKIDKYELKRKSLEEKARDFLLNLPNALHSKVPAGSENIEERRWGEIPQFDFSLKDHQQIGESLEILDFKRAAKIVGRGFVVCKGLGARLERALINFMLDFHVSQGYTEILPPFMTNAAAATGTGQLPKFREELYKCERDDYYLVPTAEVPVTNLHREEILTEDTLPLSY</sequence>